<dbReference type="Proteomes" id="UP000708208">
    <property type="component" value="Unassembled WGS sequence"/>
</dbReference>
<evidence type="ECO:0000313" key="1">
    <source>
        <dbReference type="EMBL" id="CAG7734297.1"/>
    </source>
</evidence>
<dbReference type="EMBL" id="CAJVCH010266463">
    <property type="protein sequence ID" value="CAG7734297.1"/>
    <property type="molecule type" value="Genomic_DNA"/>
</dbReference>
<organism evidence="1 2">
    <name type="scientific">Allacma fusca</name>
    <dbReference type="NCBI Taxonomy" id="39272"/>
    <lineage>
        <taxon>Eukaryota</taxon>
        <taxon>Metazoa</taxon>
        <taxon>Ecdysozoa</taxon>
        <taxon>Arthropoda</taxon>
        <taxon>Hexapoda</taxon>
        <taxon>Collembola</taxon>
        <taxon>Symphypleona</taxon>
        <taxon>Sminthuridae</taxon>
        <taxon>Allacma</taxon>
    </lineage>
</organism>
<feature type="non-terminal residue" evidence="1">
    <location>
        <position position="20"/>
    </location>
</feature>
<name>A0A8J2PEE6_9HEXA</name>
<reference evidence="1" key="1">
    <citation type="submission" date="2021-06" db="EMBL/GenBank/DDBJ databases">
        <authorList>
            <person name="Hodson N. C."/>
            <person name="Mongue J. A."/>
            <person name="Jaron S. K."/>
        </authorList>
    </citation>
    <scope>NUCLEOTIDE SEQUENCE</scope>
</reference>
<sequence>ISDITLYSTGNPQMRITCRA</sequence>
<gene>
    <name evidence="1" type="ORF">AFUS01_LOCUS22695</name>
</gene>
<feature type="non-terminal residue" evidence="1">
    <location>
        <position position="1"/>
    </location>
</feature>
<dbReference type="AlphaFoldDB" id="A0A8J2PEE6"/>
<evidence type="ECO:0000313" key="2">
    <source>
        <dbReference type="Proteomes" id="UP000708208"/>
    </source>
</evidence>
<keyword evidence="2" id="KW-1185">Reference proteome</keyword>
<proteinExistence type="predicted"/>
<protein>
    <submittedName>
        <fullName evidence="1">Uncharacterized protein</fullName>
    </submittedName>
</protein>
<accession>A0A8J2PEE6</accession>
<comment type="caution">
    <text evidence="1">The sequence shown here is derived from an EMBL/GenBank/DDBJ whole genome shotgun (WGS) entry which is preliminary data.</text>
</comment>